<dbReference type="EMBL" id="JAACJM010000009">
    <property type="protein sequence ID" value="KAF5371262.1"/>
    <property type="molecule type" value="Genomic_DNA"/>
</dbReference>
<dbReference type="AlphaFoldDB" id="A0A8H5GUG0"/>
<evidence type="ECO:0000256" key="1">
    <source>
        <dbReference type="SAM" id="Coils"/>
    </source>
</evidence>
<evidence type="ECO:0000313" key="2">
    <source>
        <dbReference type="EMBL" id="KAF5371262.1"/>
    </source>
</evidence>
<dbReference type="OrthoDB" id="3243781at2759"/>
<protein>
    <submittedName>
        <fullName evidence="2">Uncharacterized protein</fullName>
    </submittedName>
</protein>
<accession>A0A8H5GUG0</accession>
<dbReference type="Proteomes" id="UP000559256">
    <property type="component" value="Unassembled WGS sequence"/>
</dbReference>
<proteinExistence type="predicted"/>
<keyword evidence="1" id="KW-0175">Coiled coil</keyword>
<name>A0A8H5GUG0_9AGAR</name>
<keyword evidence="3" id="KW-1185">Reference proteome</keyword>
<feature type="coiled-coil region" evidence="1">
    <location>
        <begin position="305"/>
        <end position="339"/>
    </location>
</feature>
<sequence length="354" mass="40902">MPSFVSKKPAMLSFNPSKLLSQLFRFSVKRPSYPNPSKLAGAGEILFPVTDKSFMDTKYLLKKGFQEHRDTSRLALRLKNAGDDASHLVVTRLQYCQCQASPLHEFMIVFFQDVDANDCGNYFIIERTRPENYGQQKINLSRIGDLGDEDIDSPSNARSTSRRERFTDDLLRVSCTRNVDDLKKLVSSRYITLAEIDATMHQHRLTVGQIFVLTALVHAHTPHYRLYHAQAYYHTRMIWKIANMLAGINEEPMSRCRRAAFTEVKQKVQSNVVNDALVMKEKFDEVWRDFRASVDHQREIFERPLREAESERDSALAQLQEAKNRRDEAFDLVQVLDTELAELRRLSVSAHSTR</sequence>
<evidence type="ECO:0000313" key="3">
    <source>
        <dbReference type="Proteomes" id="UP000559256"/>
    </source>
</evidence>
<organism evidence="2 3">
    <name type="scientific">Tetrapyrgos nigripes</name>
    <dbReference type="NCBI Taxonomy" id="182062"/>
    <lineage>
        <taxon>Eukaryota</taxon>
        <taxon>Fungi</taxon>
        <taxon>Dikarya</taxon>
        <taxon>Basidiomycota</taxon>
        <taxon>Agaricomycotina</taxon>
        <taxon>Agaricomycetes</taxon>
        <taxon>Agaricomycetidae</taxon>
        <taxon>Agaricales</taxon>
        <taxon>Marasmiineae</taxon>
        <taxon>Marasmiaceae</taxon>
        <taxon>Tetrapyrgos</taxon>
    </lineage>
</organism>
<gene>
    <name evidence="2" type="ORF">D9758_004143</name>
</gene>
<reference evidence="2 3" key="1">
    <citation type="journal article" date="2020" name="ISME J.">
        <title>Uncovering the hidden diversity of litter-decomposition mechanisms in mushroom-forming fungi.</title>
        <authorList>
            <person name="Floudas D."/>
            <person name="Bentzer J."/>
            <person name="Ahren D."/>
            <person name="Johansson T."/>
            <person name="Persson P."/>
            <person name="Tunlid A."/>
        </authorList>
    </citation>
    <scope>NUCLEOTIDE SEQUENCE [LARGE SCALE GENOMIC DNA]</scope>
    <source>
        <strain evidence="2 3">CBS 291.85</strain>
    </source>
</reference>
<comment type="caution">
    <text evidence="2">The sequence shown here is derived from an EMBL/GenBank/DDBJ whole genome shotgun (WGS) entry which is preliminary data.</text>
</comment>